<comment type="similarity">
    <text evidence="3 21">Belongs to the InsP3 receptor family.</text>
</comment>
<sequence>MSDKMSSFLHIGDICSLYAEGSTSGFISTLGLVDDRCVVQPESGDLNNPPKKFRDCLFKLCPMNRYSAQKQFWKAAKPGGNSTTDTVLLNKLHHAADLEKKQNESENRKLLGTVIQYGNVIQLLHLKSNKYLTVNKRLPALLEKNAMRVTLDSAGNEGSWFYIQPFYKLRSIGDSVVIGDKVVLNPVNAGQPLHASSHQLVDNPGCNEVNSVNCNTSWKIVLFMKWSDNKEAILKGGDVVRLFHAEQEKFLTCDEHRKKQYVFLRTTGRQSATSATSSKALWEVEVVQNDPCRGGAGYWNSLFRFKHLATGHYLAAEVNPDYEEESQESPLRARLRTPNEKVMYTLVSVPDGNDISSIFELDPTTLRGGDSLVPRSSYVRLRHLCTNTWVHSTNNPIDKEEEKPVMLRIGTSPIKEDKEAFAVVPVPPAEVRDLDFASDASKVLASIAGKLEKGTITQNERRFVTKLLEDLVFFVVDIPNSGQDVLEIMVNKPNRERQKLMREQNILKQIFKLLQAPFTDSGDGPMLRLEELSDQRHAPFRHICRLCYRVLRHSQQDYRKNQEYIAKQFRFMQKQIGYDVLAEDTITALLHNNRKLLEKHITAAEIDTFVSLVRKNREPRFLDYLSDLCVSMNKSIPVTQELICNAVLNPANADILIETKLVLSRFEVESGEGPVESEEDEEEVWLFWKNSGKEIKSKSIRELALDAKEGQKEDQEVISYYRYQLNLFARMCLDRQYLAIEKISGQLDVDLILRCISDEDLPYDLRASFCRLMLHMHVDRDPQEQVMPVKYARLWSEIPSKIAIDDYDNDGTSRDEIKERFALTMDFVENYLRDVVCQNVPFSDKEKNKLTFEVVNLARNLIYFGFYNFSDLLRLTKILLAILDCVHVSTIYPVNKMEKGDDSNVMKSIHGVGELMTQVVLRGGGFLPTTPTTPPDGDVVKTQTEPEKEDILVMDTKLKIIEILQFILNVRLDYRISCLLCIFKREFDESNTQTDAVPAANADGPNSIPALDFENIEEQAEGIFGGSEENSPLDLDDHGGRTFLRVLLHLTMHDYPPLVSGALHLLFRHFSQRQEVLMAFKQVQLLVTNQDVDNYKQIKSDLDQLRSNVEKSELWVYKRQGDEGKKKTDGNGSDNYRDVKEILLRLSKLCVQEGPSGKKSKKQQQRLLRNMGAHSVVLELLQIPYEKGEDVRMQEIMKLAHEFLQNFCAGNQQNQALLHKHINLFLNPGILEAITMQHIFMNNFQLCSEMNERVVQHFVHCIETHGRHVQYLKFLQTIVKAENKFIKKCQDIVMAELVNSGEDVLVFYNDRASFQTLVQMMRSERDRMDENSPLVYHIHLVELLAICTEGKNVYTEIKCNSLLPLDDIVRVVTHKDCIPEVKIAYINFLNHCYVDTEVEMKEIYTSNHMWKLFENFLVCNNTSDRKHADMTLESYVTETVMSIVTTFFSSPFSDQSTSLQTRQPVFVQLLQGVFRVYHCNWLVPAQKASVESCIKVLSDVAKSRAIAIPVDLDSQVNNLFVKSNNVVQKTILNWRMSARNTSRRDSTLTTSKDYRNIIERLQDIVSALEDRLRPLVQAELSVLVDVLHRPELLFPENTDARQKCESGGFISKLIKHTKQLLEENEERLCIKLHKTNKKYPFSGSRGEMSLAEVQCHLDREGASDLVIDLIMNATSDRIFQESILLAIALLEGGNPVIQRSFFCRLTGDSKSEKFFKVFYERMKLAQQEIKATVTVNTSDLGSKHKDEDANDKDTQTHEHLNVAEGQSSTGEKNQDDNEMSVIITIMQPILRLLQLLCENHNRELQNFLRCQNNKNNYNLVCETLQFLDCICGSTTGGLGLLGLYINENNVALINQTVESLTEYCQGPCHENQNCIATHECNGIDIIIALILNDINPLGKKRMDLVLELKNNASKLLLAIMESRHDSENAERILYNMRPKELVEVIKKAYMQGEIEVEHNDDDEHGEEEHAASPRNVGHNIYILAHQVTHTNMHLHTLSLRSLCQIHNKELQAMLKPGGTYGEGDEALEHYAKHTAQIEIVRLDRTMEQIVFPVPNICEFLTQESKLRVYYTTERDEQGSKINDFFLRSEDLFNEMNWQKKLRAQPILYWCSRNMSFWSSISFNLAVLMNLLVAFFYPLEGVRGGETQVLLLFAMKFFIVLPQPHGIRALIASTILRLIFSVGLEPTLFLLGAFNVCNKVVFLMSFVGNRGTFTRGYKAMIMDVEFLYHLLYLIICSLGVFVHVFFYSLLLFDLIYREETLLNVIKSVTRNGRSIVLTAVLALILVYLFSIVGYIIFKDDFILTVDRISNKTLGVGVQSTAVVIEDKERTCDSLLMCIVTVLSHGLRSGGGVGDVLRKPSKEEPLFAARVIYDLLFFFMVIIIVLNLIFGVIIDTFADLRSEKQKKDEVLKTTCFICGLERDKFDNKTVTFEEHIKVEHNMWHYLFFIVLVKVKDSTEFTGPESYVAEMIREHNLDWFPRMRAMSLVSSDAEGEQNEIRNLQEKLESTMKLVLNLSCQLTELKEQVSDEALGLMSEHYIHSASS</sequence>
<dbReference type="PROSITE" id="PS50919">
    <property type="entry name" value="MIR"/>
    <property type="match status" value="3"/>
</dbReference>
<comment type="function">
    <text evidence="21">Receptor for inositol 1,4,5-trisphosphate, a second messenger that mediates the release of intracellular calcium.</text>
</comment>
<evidence type="ECO:0000259" key="24">
    <source>
        <dbReference type="PROSITE" id="PS50919"/>
    </source>
</evidence>
<keyword evidence="4 21" id="KW-0813">Transport</keyword>
<evidence type="ECO:0000313" key="26">
    <source>
        <dbReference type="Proteomes" id="UP000472260"/>
    </source>
</evidence>
<reference evidence="25" key="2">
    <citation type="submission" date="2025-09" db="UniProtKB">
        <authorList>
            <consortium name="Ensembl"/>
        </authorList>
    </citation>
    <scope>IDENTIFICATION</scope>
</reference>
<keyword evidence="14 21" id="KW-0675">Receptor</keyword>
<dbReference type="CDD" id="cd23287">
    <property type="entry name" value="beta-trefoil_MIR_ITPR1"/>
    <property type="match status" value="1"/>
</dbReference>
<protein>
    <recommendedName>
        <fullName evidence="21">Inositol 1,4,5-trisphosphate receptor</fullName>
    </recommendedName>
</protein>
<dbReference type="GO" id="GO:0070679">
    <property type="term" value="F:inositol 1,4,5 trisphosphate binding"/>
    <property type="evidence" value="ECO:0007669"/>
    <property type="project" value="UniProtKB-UniRule"/>
</dbReference>
<evidence type="ECO:0000256" key="6">
    <source>
        <dbReference type="ARBA" id="ARBA00022673"/>
    </source>
</evidence>
<dbReference type="SUPFAM" id="SSF82109">
    <property type="entry name" value="MIR domain"/>
    <property type="match status" value="2"/>
</dbReference>
<dbReference type="InterPro" id="IPR000699">
    <property type="entry name" value="RIH_dom"/>
</dbReference>
<dbReference type="InterPro" id="IPR016093">
    <property type="entry name" value="MIR_motif"/>
</dbReference>
<evidence type="ECO:0000256" key="22">
    <source>
        <dbReference type="SAM" id="Coils"/>
    </source>
</evidence>
<dbReference type="SUPFAM" id="SSF100909">
    <property type="entry name" value="IP3 receptor type 1 binding core, domain 2"/>
    <property type="match status" value="2"/>
</dbReference>
<dbReference type="Pfam" id="PF08709">
    <property type="entry name" value="Ins145_P3_rec"/>
    <property type="match status" value="1"/>
</dbReference>
<dbReference type="Pfam" id="PF08454">
    <property type="entry name" value="RIH_assoc"/>
    <property type="match status" value="1"/>
</dbReference>
<feature type="transmembrane region" description="Helical" evidence="21">
    <location>
        <begin position="2369"/>
        <end position="2392"/>
    </location>
</feature>
<keyword evidence="26" id="KW-1185">Reference proteome</keyword>
<evidence type="ECO:0000256" key="21">
    <source>
        <dbReference type="RuleBase" id="RU368044"/>
    </source>
</evidence>
<dbReference type="Pfam" id="PF00520">
    <property type="entry name" value="Ion_trans"/>
    <property type="match status" value="1"/>
</dbReference>
<feature type="compositionally biased region" description="Basic and acidic residues" evidence="23">
    <location>
        <begin position="1741"/>
        <end position="1761"/>
    </location>
</feature>
<dbReference type="Proteomes" id="UP000472260">
    <property type="component" value="Unassembled WGS sequence"/>
</dbReference>
<name>A0A671SNB9_9TELE</name>
<keyword evidence="22" id="KW-0175">Coiled coil</keyword>
<evidence type="ECO:0000256" key="20">
    <source>
        <dbReference type="ARBA" id="ARBA00061937"/>
    </source>
</evidence>
<evidence type="ECO:0000256" key="4">
    <source>
        <dbReference type="ARBA" id="ARBA00022448"/>
    </source>
</evidence>
<evidence type="ECO:0000256" key="15">
    <source>
        <dbReference type="ARBA" id="ARBA00023286"/>
    </source>
</evidence>
<keyword evidence="12 21" id="KW-0406">Ion transport</keyword>
<evidence type="ECO:0000256" key="13">
    <source>
        <dbReference type="ARBA" id="ARBA00023136"/>
    </source>
</evidence>
<evidence type="ECO:0000256" key="16">
    <source>
        <dbReference type="ARBA" id="ARBA00023303"/>
    </source>
</evidence>
<organism evidence="25 26">
    <name type="scientific">Sinocyclocheilus anshuiensis</name>
    <dbReference type="NCBI Taxonomy" id="1608454"/>
    <lineage>
        <taxon>Eukaryota</taxon>
        <taxon>Metazoa</taxon>
        <taxon>Chordata</taxon>
        <taxon>Craniata</taxon>
        <taxon>Vertebrata</taxon>
        <taxon>Euteleostomi</taxon>
        <taxon>Actinopterygii</taxon>
        <taxon>Neopterygii</taxon>
        <taxon>Teleostei</taxon>
        <taxon>Ostariophysi</taxon>
        <taxon>Cypriniformes</taxon>
        <taxon>Cyprinidae</taxon>
        <taxon>Cyprininae</taxon>
        <taxon>Sinocyclocheilus</taxon>
    </lineage>
</organism>
<dbReference type="InterPro" id="IPR014821">
    <property type="entry name" value="Ins145_P3_rcpt"/>
</dbReference>
<keyword evidence="8" id="KW-0677">Repeat</keyword>
<proteinExistence type="inferred from homology"/>
<keyword evidence="15 21" id="KW-1071">Ligand-gated ion channel</keyword>
<dbReference type="InterPro" id="IPR036300">
    <property type="entry name" value="MIR_dom_sf"/>
</dbReference>
<dbReference type="InterPro" id="IPR035910">
    <property type="entry name" value="RyR/IP3R_RIH_dom_sf"/>
</dbReference>
<evidence type="ECO:0000256" key="14">
    <source>
        <dbReference type="ARBA" id="ARBA00023170"/>
    </source>
</evidence>
<keyword evidence="10 21" id="KW-0106">Calcium</keyword>
<comment type="function">
    <text evidence="19">Inositol 1,4,5-trisphosphate-gated calcium channel that upon inositol 1,4,5-trisphosphate binding transports calcium from the endoplasmic reticulum lumen to cytoplasm. Exists in two states; a long-lived closed state where the channel is essentially 'parked' with only very rare visits to an open state and that ligands facilitate the transition from the 'parked' state into a 'drive' mode represented by periods of bursting activity.</text>
</comment>
<reference evidence="25" key="1">
    <citation type="submission" date="2025-08" db="UniProtKB">
        <authorList>
            <consortium name="Ensembl"/>
        </authorList>
    </citation>
    <scope>IDENTIFICATION</scope>
</reference>
<evidence type="ECO:0000256" key="9">
    <source>
        <dbReference type="ARBA" id="ARBA00022824"/>
    </source>
</evidence>
<keyword evidence="13 21" id="KW-0472">Membrane</keyword>
<dbReference type="InterPro" id="IPR015925">
    <property type="entry name" value="Ryanodine_IP3_receptor"/>
</dbReference>
<dbReference type="PANTHER" id="PTHR45816:SF2">
    <property type="entry name" value="INOSITOL 1,4,5-TRISPHOSPHATE RECEPTOR"/>
    <property type="match status" value="1"/>
</dbReference>
<keyword evidence="16 21" id="KW-0407">Ion channel</keyword>
<dbReference type="Gene3D" id="2.80.10.50">
    <property type="match status" value="2"/>
</dbReference>
<feature type="domain" description="MIR" evidence="24">
    <location>
        <begin position="370"/>
        <end position="426"/>
    </location>
</feature>
<gene>
    <name evidence="25" type="primary">itpr1b</name>
</gene>
<evidence type="ECO:0000256" key="10">
    <source>
        <dbReference type="ARBA" id="ARBA00022837"/>
    </source>
</evidence>
<dbReference type="Pfam" id="PF02815">
    <property type="entry name" value="MIR"/>
    <property type="match status" value="1"/>
</dbReference>
<dbReference type="GO" id="GO:0030658">
    <property type="term" value="C:transport vesicle membrane"/>
    <property type="evidence" value="ECO:0007669"/>
    <property type="project" value="UniProtKB-SubCell"/>
</dbReference>
<dbReference type="Gene3D" id="1.25.10.30">
    <property type="entry name" value="IP3 receptor type 1 binding core, RIH domain"/>
    <property type="match status" value="1"/>
</dbReference>
<dbReference type="GO" id="GO:0051209">
    <property type="term" value="P:release of sequestered calcium ion into cytosol"/>
    <property type="evidence" value="ECO:0007669"/>
    <property type="project" value="UniProtKB-UniRule"/>
</dbReference>
<keyword evidence="7 21" id="KW-0812">Transmembrane</keyword>
<feature type="domain" description="MIR" evidence="24">
    <location>
        <begin position="231"/>
        <end position="287"/>
    </location>
</feature>
<evidence type="ECO:0000256" key="7">
    <source>
        <dbReference type="ARBA" id="ARBA00022692"/>
    </source>
</evidence>
<dbReference type="PRINTS" id="PR00779">
    <property type="entry name" value="INSP3RECEPTR"/>
</dbReference>
<dbReference type="FunFam" id="1.25.10.30:FF:000001">
    <property type="entry name" value="Inositol 1,4,5-trisphosphate receptor, type 2"/>
    <property type="match status" value="1"/>
</dbReference>
<dbReference type="InterPro" id="IPR000493">
    <property type="entry name" value="InsP3_rcpt"/>
</dbReference>
<evidence type="ECO:0000256" key="17">
    <source>
        <dbReference type="ARBA" id="ARBA00023329"/>
    </source>
</evidence>
<evidence type="ECO:0000256" key="11">
    <source>
        <dbReference type="ARBA" id="ARBA00022989"/>
    </source>
</evidence>
<feature type="transmembrane region" description="Helical" evidence="21">
    <location>
        <begin position="2186"/>
        <end position="2208"/>
    </location>
</feature>
<dbReference type="InterPro" id="IPR005821">
    <property type="entry name" value="Ion_trans_dom"/>
</dbReference>
<evidence type="ECO:0000256" key="19">
    <source>
        <dbReference type="ARBA" id="ARBA00059076"/>
    </source>
</evidence>
<evidence type="ECO:0000256" key="23">
    <source>
        <dbReference type="SAM" id="MobiDB-lite"/>
    </source>
</evidence>
<dbReference type="PANTHER" id="PTHR45816">
    <property type="entry name" value="MIR DOMAIN-CONTAINING PROTEIN"/>
    <property type="match status" value="1"/>
</dbReference>
<feature type="transmembrane region" description="Helical" evidence="21">
    <location>
        <begin position="2229"/>
        <end position="2254"/>
    </location>
</feature>
<accession>A0A671SNB9</accession>
<dbReference type="GO" id="GO:0005789">
    <property type="term" value="C:endoplasmic reticulum membrane"/>
    <property type="evidence" value="ECO:0007669"/>
    <property type="project" value="UniProtKB-SubCell"/>
</dbReference>
<feature type="transmembrane region" description="Helical" evidence="21">
    <location>
        <begin position="2114"/>
        <end position="2136"/>
    </location>
</feature>
<dbReference type="InterPro" id="IPR013662">
    <property type="entry name" value="RIH_assoc-dom"/>
</dbReference>
<dbReference type="FunFam" id="2.80.10.50:FF:000002">
    <property type="entry name" value="Inositol 1,4,5-trisphosphate receptor type 2"/>
    <property type="match status" value="1"/>
</dbReference>
<feature type="transmembrane region" description="Helical" evidence="21">
    <location>
        <begin position="2148"/>
        <end position="2166"/>
    </location>
</feature>
<dbReference type="Ensembl" id="ENSSANT00000104596.1">
    <property type="protein sequence ID" value="ENSSANP00000098512.1"/>
    <property type="gene ID" value="ENSSANG00000046382.1"/>
</dbReference>
<comment type="catalytic activity">
    <reaction evidence="18">
        <text>Ca(2+)(in) = Ca(2+)(out)</text>
        <dbReference type="Rhea" id="RHEA:29671"/>
        <dbReference type="ChEBI" id="CHEBI:29108"/>
    </reaction>
</comment>
<keyword evidence="6 21" id="KW-0107">Calcium channel</keyword>
<keyword evidence="17" id="KW-0968">Cytoplasmic vesicle</keyword>
<feature type="domain" description="MIR" evidence="24">
    <location>
        <begin position="112"/>
        <end position="166"/>
    </location>
</feature>
<comment type="subcellular location">
    <subcellularLocation>
        <location evidence="2">Cytoplasmic vesicle</location>
        <location evidence="2">Secretory vesicle membrane</location>
        <topology evidence="2">Multi-pass membrane protein</topology>
    </subcellularLocation>
    <subcellularLocation>
        <location evidence="1 21">Endoplasmic reticulum membrane</location>
        <topology evidence="1 21">Multi-pass membrane protein</topology>
    </subcellularLocation>
</comment>
<comment type="subunit">
    <text evidence="20">Homotetramer. Interacts with CABP1. Interacts with BOK; regulates ITPR2 expression. Interacts with BCL2L10. Interacts with TRPC4. Interacts with CHGA and CHGB.</text>
</comment>
<comment type="domain">
    <text evidence="21">The ITPR1 structure has a large solenoid CY assembly built around the central helical bundle made of the C-terminal domains from four ITPR1 subunits. The solenoid scaffold includes domains responsible for binding of ligands and regulatory proteins and is connected via an allosteric nexus at the cytosolic-membrane interface to the transmembrane channel assembly. Six transmembrane helices from each subunit form the central ion-conduction pore.</text>
</comment>
<feature type="region of interest" description="Disordered" evidence="23">
    <location>
        <begin position="1740"/>
        <end position="1774"/>
    </location>
</feature>
<feature type="transmembrane region" description="Helical" evidence="21">
    <location>
        <begin position="2274"/>
        <end position="2296"/>
    </location>
</feature>
<evidence type="ECO:0000256" key="12">
    <source>
        <dbReference type="ARBA" id="ARBA00023065"/>
    </source>
</evidence>
<feature type="coiled-coil region" evidence="22">
    <location>
        <begin position="2483"/>
        <end position="2524"/>
    </location>
</feature>
<evidence type="ECO:0000256" key="2">
    <source>
        <dbReference type="ARBA" id="ARBA00004638"/>
    </source>
</evidence>
<keyword evidence="11 21" id="KW-1133">Transmembrane helix</keyword>
<dbReference type="FunFam" id="2.80.10.50:FF:000005">
    <property type="entry name" value="Inositol 1,4,5-trisphosphate receptor type 2"/>
    <property type="match status" value="1"/>
</dbReference>
<evidence type="ECO:0000256" key="8">
    <source>
        <dbReference type="ARBA" id="ARBA00022737"/>
    </source>
</evidence>
<dbReference type="SMART" id="SM00472">
    <property type="entry name" value="MIR"/>
    <property type="match status" value="4"/>
</dbReference>
<evidence type="ECO:0000256" key="18">
    <source>
        <dbReference type="ARBA" id="ARBA00036634"/>
    </source>
</evidence>
<evidence type="ECO:0000256" key="1">
    <source>
        <dbReference type="ARBA" id="ARBA00004477"/>
    </source>
</evidence>
<dbReference type="Pfam" id="PF01365">
    <property type="entry name" value="RYDR_ITPR"/>
    <property type="match status" value="2"/>
</dbReference>
<evidence type="ECO:0000256" key="5">
    <source>
        <dbReference type="ARBA" id="ARBA00022568"/>
    </source>
</evidence>
<evidence type="ECO:0000256" key="3">
    <source>
        <dbReference type="ARBA" id="ARBA00009453"/>
    </source>
</evidence>
<evidence type="ECO:0000313" key="25">
    <source>
        <dbReference type="Ensembl" id="ENSSANP00000098512.1"/>
    </source>
</evidence>
<dbReference type="Gene3D" id="1.10.287.70">
    <property type="match status" value="1"/>
</dbReference>
<dbReference type="GO" id="GO:0005220">
    <property type="term" value="F:inositol 1,4,5-trisphosphate-gated calcium channel activity"/>
    <property type="evidence" value="ECO:0007669"/>
    <property type="project" value="UniProtKB-UniRule"/>
</dbReference>
<keyword evidence="5 21" id="KW-0109">Calcium transport</keyword>
<dbReference type="FunFam" id="1.10.287.70:FF:000024">
    <property type="entry name" value="Inositol 1,4,5-trisphosphate receptor type 3"/>
    <property type="match status" value="1"/>
</dbReference>
<keyword evidence="9 21" id="KW-0256">Endoplasmic reticulum</keyword>